<keyword evidence="3" id="KW-1185">Reference proteome</keyword>
<name>A0A0S4JM10_BODSA</name>
<evidence type="ECO:0000313" key="3">
    <source>
        <dbReference type="Proteomes" id="UP000051952"/>
    </source>
</evidence>
<organism evidence="2 3">
    <name type="scientific">Bodo saltans</name>
    <name type="common">Flagellated protozoan</name>
    <dbReference type="NCBI Taxonomy" id="75058"/>
    <lineage>
        <taxon>Eukaryota</taxon>
        <taxon>Discoba</taxon>
        <taxon>Euglenozoa</taxon>
        <taxon>Kinetoplastea</taxon>
        <taxon>Metakinetoplastina</taxon>
        <taxon>Eubodonida</taxon>
        <taxon>Bodonidae</taxon>
        <taxon>Bodo</taxon>
    </lineage>
</organism>
<feature type="transmembrane region" description="Helical" evidence="1">
    <location>
        <begin position="39"/>
        <end position="56"/>
    </location>
</feature>
<keyword evidence="1" id="KW-0812">Transmembrane</keyword>
<sequence>MQLGRPPARMGEAQQPPCFFFFFEPFPCYFASSSHPLTSIPFITFFFFLLPCMYASSKSKNIDLNRLLAF</sequence>
<proteinExistence type="predicted"/>
<protein>
    <submittedName>
        <fullName evidence="2">Membrane-associated protein, putative</fullName>
    </submittedName>
</protein>
<dbReference type="EMBL" id="CYKH01001878">
    <property type="protein sequence ID" value="CUG90947.1"/>
    <property type="molecule type" value="Genomic_DNA"/>
</dbReference>
<dbReference type="Proteomes" id="UP000051952">
    <property type="component" value="Unassembled WGS sequence"/>
</dbReference>
<dbReference type="VEuPathDB" id="TriTrypDB:BSAL_02350"/>
<keyword evidence="1" id="KW-0472">Membrane</keyword>
<evidence type="ECO:0000313" key="2">
    <source>
        <dbReference type="EMBL" id="CUG90947.1"/>
    </source>
</evidence>
<reference evidence="3" key="1">
    <citation type="submission" date="2015-09" db="EMBL/GenBank/DDBJ databases">
        <authorList>
            <consortium name="Pathogen Informatics"/>
        </authorList>
    </citation>
    <scope>NUCLEOTIDE SEQUENCE [LARGE SCALE GENOMIC DNA]</scope>
    <source>
        <strain evidence="3">Lake Konstanz</strain>
    </source>
</reference>
<gene>
    <name evidence="2" type="ORF">BSAL_02350</name>
</gene>
<evidence type="ECO:0000256" key="1">
    <source>
        <dbReference type="SAM" id="Phobius"/>
    </source>
</evidence>
<accession>A0A0S4JM10</accession>
<dbReference type="AlphaFoldDB" id="A0A0S4JM10"/>
<keyword evidence="1" id="KW-1133">Transmembrane helix</keyword>